<dbReference type="InterPro" id="IPR023346">
    <property type="entry name" value="Lysozyme-like_dom_sf"/>
</dbReference>
<evidence type="ECO:0000313" key="5">
    <source>
        <dbReference type="EMBL" id="MEF7616151.1"/>
    </source>
</evidence>
<feature type="compositionally biased region" description="Low complexity" evidence="2">
    <location>
        <begin position="528"/>
        <end position="537"/>
    </location>
</feature>
<protein>
    <submittedName>
        <fullName evidence="5">Transglycosylase SLT domain-containing protein</fullName>
    </submittedName>
</protein>
<dbReference type="CDD" id="cd00118">
    <property type="entry name" value="LysM"/>
    <property type="match status" value="1"/>
</dbReference>
<dbReference type="AlphaFoldDB" id="A0AAW9Q8M3"/>
<feature type="region of interest" description="Disordered" evidence="2">
    <location>
        <begin position="30"/>
        <end position="83"/>
    </location>
</feature>
<dbReference type="RefSeq" id="WP_332291536.1">
    <property type="nucleotide sequence ID" value="NZ_JAZIBG010000036.1"/>
</dbReference>
<dbReference type="InterPro" id="IPR000189">
    <property type="entry name" value="Transglyc_AS"/>
</dbReference>
<evidence type="ECO:0000256" key="2">
    <source>
        <dbReference type="SAM" id="MobiDB-lite"/>
    </source>
</evidence>
<proteinExistence type="inferred from homology"/>
<accession>A0AAW9Q8M3</accession>
<dbReference type="Proteomes" id="UP001336250">
    <property type="component" value="Unassembled WGS sequence"/>
</dbReference>
<dbReference type="Gene3D" id="3.10.350.10">
    <property type="entry name" value="LysM domain"/>
    <property type="match status" value="1"/>
</dbReference>
<comment type="caution">
    <text evidence="5">The sequence shown here is derived from an EMBL/GenBank/DDBJ whole genome shotgun (WGS) entry which is preliminary data.</text>
</comment>
<dbReference type="GO" id="GO:0000270">
    <property type="term" value="P:peptidoglycan metabolic process"/>
    <property type="evidence" value="ECO:0007669"/>
    <property type="project" value="InterPro"/>
</dbReference>
<gene>
    <name evidence="5" type="ORF">V4F39_19710</name>
</gene>
<evidence type="ECO:0000256" key="1">
    <source>
        <dbReference type="ARBA" id="ARBA00007734"/>
    </source>
</evidence>
<dbReference type="PANTHER" id="PTHR37423">
    <property type="entry name" value="SOLUBLE LYTIC MUREIN TRANSGLYCOSYLASE-RELATED"/>
    <property type="match status" value="1"/>
</dbReference>
<dbReference type="SUPFAM" id="SSF53955">
    <property type="entry name" value="Lysozyme-like"/>
    <property type="match status" value="1"/>
</dbReference>
<evidence type="ECO:0000256" key="3">
    <source>
        <dbReference type="SAM" id="SignalP"/>
    </source>
</evidence>
<feature type="signal peptide" evidence="3">
    <location>
        <begin position="1"/>
        <end position="26"/>
    </location>
</feature>
<feature type="compositionally biased region" description="Low complexity" evidence="2">
    <location>
        <begin position="30"/>
        <end position="78"/>
    </location>
</feature>
<dbReference type="PANTHER" id="PTHR37423:SF2">
    <property type="entry name" value="MEMBRANE-BOUND LYTIC MUREIN TRANSGLYCOSYLASE C"/>
    <property type="match status" value="1"/>
</dbReference>
<dbReference type="GO" id="GO:0008933">
    <property type="term" value="F:peptidoglycan lytic transglycosylase activity"/>
    <property type="evidence" value="ECO:0007669"/>
    <property type="project" value="InterPro"/>
</dbReference>
<evidence type="ECO:0000259" key="4">
    <source>
        <dbReference type="PROSITE" id="PS51782"/>
    </source>
</evidence>
<dbReference type="Pfam" id="PF01476">
    <property type="entry name" value="LysM"/>
    <property type="match status" value="2"/>
</dbReference>
<keyword evidence="6" id="KW-1185">Reference proteome</keyword>
<evidence type="ECO:0000313" key="6">
    <source>
        <dbReference type="Proteomes" id="UP001336250"/>
    </source>
</evidence>
<dbReference type="Gene3D" id="1.10.530.10">
    <property type="match status" value="1"/>
</dbReference>
<name>A0AAW9Q8M3_9BURK</name>
<dbReference type="InterPro" id="IPR036779">
    <property type="entry name" value="LysM_dom_sf"/>
</dbReference>
<keyword evidence="3" id="KW-0732">Signal</keyword>
<dbReference type="CDD" id="cd16894">
    <property type="entry name" value="MltD-like"/>
    <property type="match status" value="1"/>
</dbReference>
<feature type="domain" description="LysM" evidence="4">
    <location>
        <begin position="446"/>
        <end position="490"/>
    </location>
</feature>
<feature type="chain" id="PRO_5043600509" evidence="3">
    <location>
        <begin position="27"/>
        <end position="565"/>
    </location>
</feature>
<dbReference type="PROSITE" id="PS00922">
    <property type="entry name" value="TRANSGLYCOSYLASE"/>
    <property type="match status" value="1"/>
</dbReference>
<feature type="region of interest" description="Disordered" evidence="2">
    <location>
        <begin position="523"/>
        <end position="565"/>
    </location>
</feature>
<dbReference type="InterPro" id="IPR018392">
    <property type="entry name" value="LysM"/>
</dbReference>
<dbReference type="Pfam" id="PF01464">
    <property type="entry name" value="SLT"/>
    <property type="match status" value="1"/>
</dbReference>
<reference evidence="5 6" key="1">
    <citation type="submission" date="2024-02" db="EMBL/GenBank/DDBJ databases">
        <title>Genome sequence of Aquincola sp. MAHUQ-54.</title>
        <authorList>
            <person name="Huq M.A."/>
        </authorList>
    </citation>
    <scope>NUCLEOTIDE SEQUENCE [LARGE SCALE GENOMIC DNA]</scope>
    <source>
        <strain evidence="5 6">MAHUQ-54</strain>
    </source>
</reference>
<organism evidence="5 6">
    <name type="scientific">Aquincola agrisoli</name>
    <dbReference type="NCBI Taxonomy" id="3119538"/>
    <lineage>
        <taxon>Bacteria</taxon>
        <taxon>Pseudomonadati</taxon>
        <taxon>Pseudomonadota</taxon>
        <taxon>Betaproteobacteria</taxon>
        <taxon>Burkholderiales</taxon>
        <taxon>Sphaerotilaceae</taxon>
        <taxon>Aquincola</taxon>
    </lineage>
</organism>
<dbReference type="EMBL" id="JAZIBG010000036">
    <property type="protein sequence ID" value="MEF7616151.1"/>
    <property type="molecule type" value="Genomic_DNA"/>
</dbReference>
<dbReference type="GO" id="GO:0016020">
    <property type="term" value="C:membrane"/>
    <property type="evidence" value="ECO:0007669"/>
    <property type="project" value="InterPro"/>
</dbReference>
<comment type="similarity">
    <text evidence="1">Belongs to the transglycosylase Slt family.</text>
</comment>
<dbReference type="PROSITE" id="PS51782">
    <property type="entry name" value="LYSM"/>
    <property type="match status" value="1"/>
</dbReference>
<sequence length="565" mass="61040">MTTPPQPRRPLGLSGLTALTASLLLAACATTAPPGAGTGSSSTIDTAPVAATPPAAPVQPVSTPTSPQQPAAEAAGAPVDPLRPEVPINIDDDAARTDLWVRVRNGFGMPDLDTDLVRVHEQWYASRPDYVQRMSERGSRYLFHIVEEVQKRNMPTELALLPFIESAFNPKAMSVAKASGMWQFMPATGRDFELRQNMFRDDRRDVLASTRAALDYLERLHGMFGDWHLALAAYNWGEGSVQRAIARNQKAGLGTDYLSLRMPDETRNYVPKLQAVKNIVARPAEFTLTLPALENHPYFLSVPIERDIDVELAARLAGMSGADFADLNPQMNKPVILASGTPQILLPYDNANTFLHSLRKHQGPLATWTAWVVPRTMKPADAAREVGMSEAQLRDVNRIPPRMVVKAGSTLLVPRSEQSRADVPVHVADNAAMLLAPDVPPLRRTTVRVGKKGETVAAVARRYRVSAAQLAQWNDVGAGARFKAGSRVVVYLPNAVPTTRTASAAKTVHTRGKAAVAQAKTPMKRVAKSAPAAASRKAPTRVAASKTPVRAGVKVADAPQAASRH</sequence>
<dbReference type="InterPro" id="IPR008258">
    <property type="entry name" value="Transglycosylase_SLT_dom_1"/>
</dbReference>